<dbReference type="VEuPathDB" id="FungiDB:CC1G_12103"/>
<dbReference type="eggNOG" id="ENOG502SVKP">
    <property type="taxonomic scope" value="Eukaryota"/>
</dbReference>
<dbReference type="AlphaFoldDB" id="A8PHA3"/>
<dbReference type="InParanoid" id="A8PHA3"/>
<dbReference type="RefSeq" id="XP_001841368.2">
    <property type="nucleotide sequence ID" value="XM_001841316.2"/>
</dbReference>
<dbReference type="STRING" id="240176.A8PHA3"/>
<evidence type="ECO:0000313" key="2">
    <source>
        <dbReference type="Proteomes" id="UP000001861"/>
    </source>
</evidence>
<protein>
    <submittedName>
        <fullName evidence="1">Uncharacterized protein</fullName>
    </submittedName>
</protein>
<dbReference type="EMBL" id="AACS02000006">
    <property type="protein sequence ID" value="EAU80438.2"/>
    <property type="molecule type" value="Genomic_DNA"/>
</dbReference>
<name>A8PHA3_COPC7</name>
<gene>
    <name evidence="1" type="ORF">CC1G_12103</name>
</gene>
<comment type="caution">
    <text evidence="1">The sequence shown here is derived from an EMBL/GenBank/DDBJ whole genome shotgun (WGS) entry which is preliminary data.</text>
</comment>
<organism evidence="1 2">
    <name type="scientific">Coprinopsis cinerea (strain Okayama-7 / 130 / ATCC MYA-4618 / FGSC 9003)</name>
    <name type="common">Inky cap fungus</name>
    <name type="synonym">Hormographiella aspergillata</name>
    <dbReference type="NCBI Taxonomy" id="240176"/>
    <lineage>
        <taxon>Eukaryota</taxon>
        <taxon>Fungi</taxon>
        <taxon>Dikarya</taxon>
        <taxon>Basidiomycota</taxon>
        <taxon>Agaricomycotina</taxon>
        <taxon>Agaricomycetes</taxon>
        <taxon>Agaricomycetidae</taxon>
        <taxon>Agaricales</taxon>
        <taxon>Agaricineae</taxon>
        <taxon>Psathyrellaceae</taxon>
        <taxon>Coprinopsis</taxon>
    </lineage>
</organism>
<accession>A8PHA3</accession>
<dbReference type="Proteomes" id="UP000001861">
    <property type="component" value="Unassembled WGS sequence"/>
</dbReference>
<dbReference type="PANTHER" id="PTHR14187:SF5">
    <property type="entry name" value="HEAT SHOCK 70 KDA PROTEIN 12A"/>
    <property type="match status" value="1"/>
</dbReference>
<dbReference type="OrthoDB" id="2897675at2759"/>
<sequence length="295" mass="32928">MGILDKTFDTEFVVCAIDIGVAVSSVSFLHVKPGDDFEALHDKVYRVSKWPFHKDRTTDIPFALCYRNGKAIKNRMGANAKPPGPGEDWVVVKNFKTFVTTLGSDDTSNESLPPGVTLARVYEDWLKFLFDAGSEAFVEQFDVPGDVWERRMCVFISPNEWGKAEQANVRKIIHRAGCIEYDEHVRFTRESEATLHYCLYHGLADQLTAPVGLEFFVCNSGITTDIGFFKVISTDPLEFEEVSAAISLNLGSTDPDDFSAVNLIEAKIREKKRKTATHPKVIAPLRGPADFGVNE</sequence>
<evidence type="ECO:0000313" key="1">
    <source>
        <dbReference type="EMBL" id="EAU80438.2"/>
    </source>
</evidence>
<reference evidence="1 2" key="1">
    <citation type="journal article" date="2010" name="Proc. Natl. Acad. Sci. U.S.A.">
        <title>Insights into evolution of multicellular fungi from the assembled chromosomes of the mushroom Coprinopsis cinerea (Coprinus cinereus).</title>
        <authorList>
            <person name="Stajich J.E."/>
            <person name="Wilke S.K."/>
            <person name="Ahren D."/>
            <person name="Au C.H."/>
            <person name="Birren B.W."/>
            <person name="Borodovsky M."/>
            <person name="Burns C."/>
            <person name="Canback B."/>
            <person name="Casselton L.A."/>
            <person name="Cheng C.K."/>
            <person name="Deng J."/>
            <person name="Dietrich F.S."/>
            <person name="Fargo D.C."/>
            <person name="Farman M.L."/>
            <person name="Gathman A.C."/>
            <person name="Goldberg J."/>
            <person name="Guigo R."/>
            <person name="Hoegger P.J."/>
            <person name="Hooker J.B."/>
            <person name="Huggins A."/>
            <person name="James T.Y."/>
            <person name="Kamada T."/>
            <person name="Kilaru S."/>
            <person name="Kodira C."/>
            <person name="Kues U."/>
            <person name="Kupfer D."/>
            <person name="Kwan H.S."/>
            <person name="Lomsadze A."/>
            <person name="Li W."/>
            <person name="Lilly W.W."/>
            <person name="Ma L.J."/>
            <person name="Mackey A.J."/>
            <person name="Manning G."/>
            <person name="Martin F."/>
            <person name="Muraguchi H."/>
            <person name="Natvig D.O."/>
            <person name="Palmerini H."/>
            <person name="Ramesh M.A."/>
            <person name="Rehmeyer C.J."/>
            <person name="Roe B.A."/>
            <person name="Shenoy N."/>
            <person name="Stanke M."/>
            <person name="Ter-Hovhannisyan V."/>
            <person name="Tunlid A."/>
            <person name="Velagapudi R."/>
            <person name="Vision T.J."/>
            <person name="Zeng Q."/>
            <person name="Zolan M.E."/>
            <person name="Pukkila P.J."/>
        </authorList>
    </citation>
    <scope>NUCLEOTIDE SEQUENCE [LARGE SCALE GENOMIC DNA]</scope>
    <source>
        <strain evidence="2">Okayama-7 / 130 / ATCC MYA-4618 / FGSC 9003</strain>
    </source>
</reference>
<dbReference type="GeneID" id="6018046"/>
<dbReference type="KEGG" id="cci:CC1G_12103"/>
<dbReference type="HOGENOM" id="CLU_1045734_0_0_1"/>
<dbReference type="PANTHER" id="PTHR14187">
    <property type="entry name" value="ALPHA KINASE/ELONGATION FACTOR 2 KINASE"/>
    <property type="match status" value="1"/>
</dbReference>
<keyword evidence="2" id="KW-1185">Reference proteome</keyword>
<proteinExistence type="predicted"/>